<reference evidence="7" key="1">
    <citation type="submission" date="2016-10" db="EMBL/GenBank/DDBJ databases">
        <authorList>
            <person name="de Groot N.N."/>
        </authorList>
    </citation>
    <scope>NUCLEOTIDE SEQUENCE</scope>
</reference>
<keyword evidence="4" id="KW-0443">Lipid metabolism</keyword>
<gene>
    <name evidence="7" type="ORF">MNB_SV-13-380</name>
</gene>
<keyword evidence="2" id="KW-0444">Lipid biosynthesis</keyword>
<dbReference type="SUPFAM" id="SSF55729">
    <property type="entry name" value="Acyl-CoA N-acyltransferases (Nat)"/>
    <property type="match status" value="1"/>
</dbReference>
<dbReference type="PANTHER" id="PTHR37323:SF1">
    <property type="entry name" value="L-ORNITHINE N(ALPHA)-ACYLTRANSFERASE"/>
    <property type="match status" value="1"/>
</dbReference>
<name>A0A1W1BKN9_9ZZZZ</name>
<feature type="domain" description="Phospholipid/glycerol acyltransferase" evidence="6">
    <location>
        <begin position="82"/>
        <end position="199"/>
    </location>
</feature>
<evidence type="ECO:0000256" key="2">
    <source>
        <dbReference type="ARBA" id="ARBA00022516"/>
    </source>
</evidence>
<sequence>MIDLQKLIFSKYPYFKRVPSIVTFPLFAVAKKLIHQKDINDFLKQHGELSAFEFIEEVLEYFDFTYKFTHNQIENIPKTGRVVIIANHPLGALDALSLIDAIKNVRTDIKVVANSLLNSINPLKDILIDVDPFENKISKDAMKLVYNSLEKEEAVIVFPSGEVSRARLKGVSDLKWHKGFLKFAKKSRSPLLPIFINSRNSLLFYIVSSINTNLAIALLPGEMYKKRGKFLEFKIGKIIPYKSFTNTHLDIEEEVRLFKRHVYNLSRGKEEIFETEKPIAHPVERQEIIRELKKCKILGETTDKKQIFLYNYEKGDFAILKEMGRLREYTFRKVEEGTGERVDTDSYDKYYEHIILWDRDELEIVGCYRIGKGSYIMKYYGIDGFYSNSLFRFDTSFEKYLCNSIELGRSFVQPKYWGSRALDYLWQGIGAYLAQNPTIKYMFGPVSLSGALSKDALNLIVAYYKHYYGSSGSLVESRVPFVINRNEKEEINKVFTFKDKTKDFLILRKQLKLFNTAVPTLYKQYTELCEDGGIEFLGFNIDKDFNNCVDGLILVDIAEIRPNKKERYIKY</sequence>
<proteinExistence type="predicted"/>
<keyword evidence="3" id="KW-0808">Transferase</keyword>
<comment type="pathway">
    <text evidence="1">Lipid metabolism.</text>
</comment>
<organism evidence="7">
    <name type="scientific">hydrothermal vent metagenome</name>
    <dbReference type="NCBI Taxonomy" id="652676"/>
    <lineage>
        <taxon>unclassified sequences</taxon>
        <taxon>metagenomes</taxon>
        <taxon>ecological metagenomes</taxon>
    </lineage>
</organism>
<dbReference type="CDD" id="cd07986">
    <property type="entry name" value="LPLAT_ACT14924-like"/>
    <property type="match status" value="1"/>
</dbReference>
<accession>A0A1W1BKN9</accession>
<dbReference type="InterPro" id="IPR052351">
    <property type="entry name" value="Ornithine_N-alpha-AT"/>
</dbReference>
<dbReference type="Pfam" id="PF19576">
    <property type="entry name" value="Acyltransf_2"/>
    <property type="match status" value="1"/>
</dbReference>
<dbReference type="PANTHER" id="PTHR37323">
    <property type="entry name" value="GCN5-RELATED N-ACETYLTRANSFERASE"/>
    <property type="match status" value="1"/>
</dbReference>
<dbReference type="Gene3D" id="3.40.630.30">
    <property type="match status" value="1"/>
</dbReference>
<dbReference type="SUPFAM" id="SSF69593">
    <property type="entry name" value="Glycerol-3-phosphate (1)-acyltransferase"/>
    <property type="match status" value="1"/>
</dbReference>
<dbReference type="InterPro" id="IPR045746">
    <property type="entry name" value="ACT14924-like_Acyltransf_dom"/>
</dbReference>
<evidence type="ECO:0000256" key="5">
    <source>
        <dbReference type="ARBA" id="ARBA00023315"/>
    </source>
</evidence>
<dbReference type="AlphaFoldDB" id="A0A1W1BKN9"/>
<keyword evidence="5" id="KW-0012">Acyltransferase</keyword>
<dbReference type="EMBL" id="FPHM01000016">
    <property type="protein sequence ID" value="SFV54124.1"/>
    <property type="molecule type" value="Genomic_DNA"/>
</dbReference>
<dbReference type="InterPro" id="IPR002123">
    <property type="entry name" value="Plipid/glycerol_acylTrfase"/>
</dbReference>
<evidence type="ECO:0000313" key="7">
    <source>
        <dbReference type="EMBL" id="SFV54124.1"/>
    </source>
</evidence>
<evidence type="ECO:0000259" key="6">
    <source>
        <dbReference type="SMART" id="SM00563"/>
    </source>
</evidence>
<evidence type="ECO:0000256" key="4">
    <source>
        <dbReference type="ARBA" id="ARBA00023098"/>
    </source>
</evidence>
<evidence type="ECO:0000256" key="3">
    <source>
        <dbReference type="ARBA" id="ARBA00022679"/>
    </source>
</evidence>
<dbReference type="GO" id="GO:0016746">
    <property type="term" value="F:acyltransferase activity"/>
    <property type="evidence" value="ECO:0007669"/>
    <property type="project" value="UniProtKB-KW"/>
</dbReference>
<dbReference type="Pfam" id="PF13444">
    <property type="entry name" value="Acetyltransf_5"/>
    <property type="match status" value="1"/>
</dbReference>
<dbReference type="InterPro" id="IPR016181">
    <property type="entry name" value="Acyl_CoA_acyltransferase"/>
</dbReference>
<evidence type="ECO:0000256" key="1">
    <source>
        <dbReference type="ARBA" id="ARBA00005189"/>
    </source>
</evidence>
<protein>
    <submittedName>
        <fullName evidence="7">Putative hemolysin</fullName>
    </submittedName>
</protein>
<dbReference type="GO" id="GO:0006629">
    <property type="term" value="P:lipid metabolic process"/>
    <property type="evidence" value="ECO:0007669"/>
    <property type="project" value="UniProtKB-KW"/>
</dbReference>
<dbReference type="SMART" id="SM00563">
    <property type="entry name" value="PlsC"/>
    <property type="match status" value="1"/>
</dbReference>